<dbReference type="PROSITE" id="PS01332">
    <property type="entry name" value="HTH_RRF2_1"/>
    <property type="match status" value="1"/>
</dbReference>
<dbReference type="SUPFAM" id="SSF46785">
    <property type="entry name" value="Winged helix' DNA-binding domain"/>
    <property type="match status" value="1"/>
</dbReference>
<comment type="caution">
    <text evidence="2">The sequence shown here is derived from an EMBL/GenBank/DDBJ whole genome shotgun (WGS) entry which is preliminary data.</text>
</comment>
<dbReference type="PANTHER" id="PTHR33221:SF5">
    <property type="entry name" value="HTH-TYPE TRANSCRIPTIONAL REGULATOR ISCR"/>
    <property type="match status" value="1"/>
</dbReference>
<organism evidence="2 3">
    <name type="scientific">Pelagibius litoralis</name>
    <dbReference type="NCBI Taxonomy" id="374515"/>
    <lineage>
        <taxon>Bacteria</taxon>
        <taxon>Pseudomonadati</taxon>
        <taxon>Pseudomonadota</taxon>
        <taxon>Alphaproteobacteria</taxon>
        <taxon>Rhodospirillales</taxon>
        <taxon>Rhodovibrionaceae</taxon>
        <taxon>Pelagibius</taxon>
    </lineage>
</organism>
<dbReference type="GO" id="GO:0005829">
    <property type="term" value="C:cytosol"/>
    <property type="evidence" value="ECO:0007669"/>
    <property type="project" value="TreeGrafter"/>
</dbReference>
<dbReference type="RefSeq" id="WP_167230845.1">
    <property type="nucleotide sequence ID" value="NZ_JAAQPH010000032.1"/>
</dbReference>
<dbReference type="InterPro" id="IPR036388">
    <property type="entry name" value="WH-like_DNA-bd_sf"/>
</dbReference>
<dbReference type="InterPro" id="IPR036390">
    <property type="entry name" value="WH_DNA-bd_sf"/>
</dbReference>
<evidence type="ECO:0000313" key="3">
    <source>
        <dbReference type="Proteomes" id="UP000761264"/>
    </source>
</evidence>
<reference evidence="2" key="1">
    <citation type="submission" date="2020-03" db="EMBL/GenBank/DDBJ databases">
        <title>Genome of Pelagibius litoralis DSM 21314T.</title>
        <authorList>
            <person name="Wang G."/>
        </authorList>
    </citation>
    <scope>NUCLEOTIDE SEQUENCE</scope>
    <source>
        <strain evidence="2">DSM 21314</strain>
    </source>
</reference>
<gene>
    <name evidence="2" type="ORF">HBA54_26265</name>
</gene>
<protein>
    <submittedName>
        <fullName evidence="2">Rrf2 family transcriptional regulator</fullName>
    </submittedName>
</protein>
<dbReference type="Proteomes" id="UP000761264">
    <property type="component" value="Unassembled WGS sequence"/>
</dbReference>
<keyword evidence="1" id="KW-0238">DNA-binding</keyword>
<dbReference type="Pfam" id="PF02082">
    <property type="entry name" value="Rrf2"/>
    <property type="match status" value="1"/>
</dbReference>
<dbReference type="PROSITE" id="PS51197">
    <property type="entry name" value="HTH_RRF2_2"/>
    <property type="match status" value="1"/>
</dbReference>
<dbReference type="NCBIfam" id="TIGR00738">
    <property type="entry name" value="rrf2_super"/>
    <property type="match status" value="1"/>
</dbReference>
<sequence>MQISSSAYMGVETLVRLAVQNADKPCSTKGLAEWINRSVSYTEALMAQLRSAGLVVSRHGPGGGYMLAKPAQRITVAEVFQAVDAPSNFASRPLNADTLEAADIHDLHGTDLLWEALKSAVLSFLNDVSLADLTPESPELISVGGNDRADMRSTARHCSSVKR</sequence>
<dbReference type="EMBL" id="JAAQPH010000032">
    <property type="protein sequence ID" value="NIA72101.1"/>
    <property type="molecule type" value="Genomic_DNA"/>
</dbReference>
<proteinExistence type="predicted"/>
<evidence type="ECO:0000256" key="1">
    <source>
        <dbReference type="ARBA" id="ARBA00023125"/>
    </source>
</evidence>
<dbReference type="PANTHER" id="PTHR33221">
    <property type="entry name" value="WINGED HELIX-TURN-HELIX TRANSCRIPTIONAL REGULATOR, RRF2 FAMILY"/>
    <property type="match status" value="1"/>
</dbReference>
<accession>A0A967F2Q1</accession>
<dbReference type="GO" id="GO:0003700">
    <property type="term" value="F:DNA-binding transcription factor activity"/>
    <property type="evidence" value="ECO:0007669"/>
    <property type="project" value="TreeGrafter"/>
</dbReference>
<dbReference type="GO" id="GO:0003677">
    <property type="term" value="F:DNA binding"/>
    <property type="evidence" value="ECO:0007669"/>
    <property type="project" value="UniProtKB-KW"/>
</dbReference>
<dbReference type="AlphaFoldDB" id="A0A967F2Q1"/>
<name>A0A967F2Q1_9PROT</name>
<keyword evidence="3" id="KW-1185">Reference proteome</keyword>
<dbReference type="InterPro" id="IPR030489">
    <property type="entry name" value="TR_Rrf2-type_CS"/>
</dbReference>
<dbReference type="Gene3D" id="1.10.10.10">
    <property type="entry name" value="Winged helix-like DNA-binding domain superfamily/Winged helix DNA-binding domain"/>
    <property type="match status" value="1"/>
</dbReference>
<evidence type="ECO:0000313" key="2">
    <source>
        <dbReference type="EMBL" id="NIA72101.1"/>
    </source>
</evidence>
<dbReference type="InterPro" id="IPR000944">
    <property type="entry name" value="Tscrpt_reg_Rrf2"/>
</dbReference>